<dbReference type="InterPro" id="IPR035967">
    <property type="entry name" value="SWAP/Surp_sf"/>
</dbReference>
<dbReference type="EMBL" id="JAKWFO010000005">
    <property type="protein sequence ID" value="KAI9636630.1"/>
    <property type="molecule type" value="Genomic_DNA"/>
</dbReference>
<dbReference type="SMART" id="SM00582">
    <property type="entry name" value="RPR"/>
    <property type="match status" value="1"/>
</dbReference>
<evidence type="ECO:0000259" key="5">
    <source>
        <dbReference type="PROSITE" id="PS50128"/>
    </source>
</evidence>
<feature type="domain" description="RRM" evidence="4">
    <location>
        <begin position="209"/>
        <end position="295"/>
    </location>
</feature>
<sequence>MSRKLDLSAFAGDDEEEDEAAVFLPKLKTKTFSHGITKKSKKDLEREAEERKRKEEEEALAKLNAELETFESAPSGGMRGFGPGMSRGKPQGSGFVRAGGAAYQAVRPPVPPSGPSNMPPQGPAAMMGYRPYQARAAHPPAPAAPVAAPKPKGKRAMDSFLNEIKSNQEARESRLGQIAKMEGSSVTALAAWESNPAGKPAAAPQIESTNLYITSLPTNVNEESLGMFFVKYGPIGTVKIMWPRGEAEWAVAQRGRGSLTGFVNFMNRDDAAVALNEMDGIEWGGSQIRVAWGKQMPLPAEPIYDVGAGSSKKKRRSASPGPSRHRESRNRRDSRSGSDGSASPPPRSAQPKRERSYSASSSRSRSPSSSRSPSPPRGSNHKIAWLDQISAESDSFVRAVANRVKTNGKAFEELLREKEKGNPKFAFLFKEELPEYHLFKYTVNPRYRFPPLPTSHFDDTGYASLYSSDSAEDSEKERTEKGKLGRLARKRLEAMLRAMSGTRVEIARAMEFALKRAEAADEIAEVIIRSLMVDGTPVPRKLARLHLVSDILHNSASPLPNVWRYRLAFEKRLPPVFAHLSTVYQSLLAYSGQMSADVFKAQVMVVLDIWEAWIVYTQETSQTLRQLFMGETTLDELEAAKHAKLAAPSEAKTKLDKTDEELGKTKGFKSSGFKSSFKRVKAPEEEAEDILREALGGAGDPAEDLDGEEMDLDGEEMDLDGEEMNLDGEPMGDDDLDGEPM</sequence>
<dbReference type="SMART" id="SM00360">
    <property type="entry name" value="RRM"/>
    <property type="match status" value="1"/>
</dbReference>
<dbReference type="InterPro" id="IPR051485">
    <property type="entry name" value="SR-CTD_assoc_factor"/>
</dbReference>
<feature type="compositionally biased region" description="Acidic residues" evidence="3">
    <location>
        <begin position="701"/>
        <end position="741"/>
    </location>
</feature>
<evidence type="ECO:0000259" key="4">
    <source>
        <dbReference type="PROSITE" id="PS50102"/>
    </source>
</evidence>
<feature type="region of interest" description="Disordered" evidence="3">
    <location>
        <begin position="303"/>
        <end position="381"/>
    </location>
</feature>
<feature type="region of interest" description="Disordered" evidence="3">
    <location>
        <begin position="34"/>
        <end position="58"/>
    </location>
</feature>
<feature type="domain" description="SURP motif" evidence="5">
    <location>
        <begin position="396"/>
        <end position="439"/>
    </location>
</feature>
<accession>A0AA38LV13</accession>
<evidence type="ECO:0000256" key="2">
    <source>
        <dbReference type="PROSITE-ProRule" id="PRU00176"/>
    </source>
</evidence>
<dbReference type="InterPro" id="IPR000504">
    <property type="entry name" value="RRM_dom"/>
</dbReference>
<dbReference type="AlphaFoldDB" id="A0AA38LV13"/>
<feature type="region of interest" description="Disordered" evidence="3">
    <location>
        <begin position="679"/>
        <end position="741"/>
    </location>
</feature>
<dbReference type="PROSITE" id="PS50128">
    <property type="entry name" value="SURP"/>
    <property type="match status" value="1"/>
</dbReference>
<feature type="domain" description="CID" evidence="6">
    <location>
        <begin position="484"/>
        <end position="632"/>
    </location>
</feature>
<dbReference type="Pfam" id="PF00076">
    <property type="entry name" value="RRM_1"/>
    <property type="match status" value="1"/>
</dbReference>
<dbReference type="GO" id="GO:0003723">
    <property type="term" value="F:RNA binding"/>
    <property type="evidence" value="ECO:0007669"/>
    <property type="project" value="UniProtKB-UniRule"/>
</dbReference>
<reference evidence="7" key="1">
    <citation type="journal article" date="2022" name="G3 (Bethesda)">
        <title>High quality genome of the basidiomycete yeast Dioszegia hungarica PDD-24b-2 isolated from cloud water.</title>
        <authorList>
            <person name="Jarrige D."/>
            <person name="Haridas S."/>
            <person name="Bleykasten-Grosshans C."/>
            <person name="Joly M."/>
            <person name="Nadalig T."/>
            <person name="Sancelme M."/>
            <person name="Vuilleumier S."/>
            <person name="Grigoriev I.V."/>
            <person name="Amato P."/>
            <person name="Bringel F."/>
        </authorList>
    </citation>
    <scope>NUCLEOTIDE SEQUENCE</scope>
    <source>
        <strain evidence="7">PDD-24b-2</strain>
    </source>
</reference>
<keyword evidence="1 2" id="KW-0694">RNA-binding</keyword>
<dbReference type="InterPro" id="IPR000061">
    <property type="entry name" value="Surp"/>
</dbReference>
<dbReference type="InterPro" id="IPR012677">
    <property type="entry name" value="Nucleotide-bd_a/b_plait_sf"/>
</dbReference>
<dbReference type="PANTHER" id="PTHR23140:SF0">
    <property type="entry name" value="U2 SNRNP-ASSOCIATED SURP MOTIF-CONTAINING PROTEIN"/>
    <property type="match status" value="1"/>
</dbReference>
<evidence type="ECO:0000259" key="6">
    <source>
        <dbReference type="PROSITE" id="PS51391"/>
    </source>
</evidence>
<dbReference type="InterPro" id="IPR008942">
    <property type="entry name" value="ENTH_VHS"/>
</dbReference>
<dbReference type="Gene3D" id="1.10.10.790">
    <property type="entry name" value="Surp module"/>
    <property type="match status" value="1"/>
</dbReference>
<evidence type="ECO:0008006" key="9">
    <source>
        <dbReference type="Google" id="ProtNLM"/>
    </source>
</evidence>
<evidence type="ECO:0000256" key="3">
    <source>
        <dbReference type="SAM" id="MobiDB-lite"/>
    </source>
</evidence>
<comment type="caution">
    <text evidence="7">The sequence shown here is derived from an EMBL/GenBank/DDBJ whole genome shotgun (WGS) entry which is preliminary data.</text>
</comment>
<dbReference type="RefSeq" id="XP_052946407.1">
    <property type="nucleotide sequence ID" value="XM_053093361.1"/>
</dbReference>
<gene>
    <name evidence="7" type="ORF">MKK02DRAFT_45335</name>
</gene>
<feature type="compositionally biased region" description="Low complexity" evidence="3">
    <location>
        <begin position="357"/>
        <end position="372"/>
    </location>
</feature>
<dbReference type="GeneID" id="77732566"/>
<protein>
    <recommendedName>
        <fullName evidence="9">U2-associated protein SR140</fullName>
    </recommendedName>
</protein>
<dbReference type="SMART" id="SM00648">
    <property type="entry name" value="SWAP"/>
    <property type="match status" value="1"/>
</dbReference>
<dbReference type="Gene3D" id="3.30.70.330">
    <property type="match status" value="1"/>
</dbReference>
<keyword evidence="8" id="KW-1185">Reference proteome</keyword>
<dbReference type="Gene3D" id="1.25.40.90">
    <property type="match status" value="1"/>
</dbReference>
<feature type="compositionally biased region" description="Basic and acidic residues" evidence="3">
    <location>
        <begin position="681"/>
        <end position="692"/>
    </location>
</feature>
<dbReference type="SUPFAM" id="SSF48464">
    <property type="entry name" value="ENTH/VHS domain"/>
    <property type="match status" value="1"/>
</dbReference>
<organism evidence="7 8">
    <name type="scientific">Dioszegia hungarica</name>
    <dbReference type="NCBI Taxonomy" id="4972"/>
    <lineage>
        <taxon>Eukaryota</taxon>
        <taxon>Fungi</taxon>
        <taxon>Dikarya</taxon>
        <taxon>Basidiomycota</taxon>
        <taxon>Agaricomycotina</taxon>
        <taxon>Tremellomycetes</taxon>
        <taxon>Tremellales</taxon>
        <taxon>Bulleribasidiaceae</taxon>
        <taxon>Dioszegia</taxon>
    </lineage>
</organism>
<dbReference type="Pfam" id="PF01805">
    <property type="entry name" value="Surp"/>
    <property type="match status" value="1"/>
</dbReference>
<dbReference type="SUPFAM" id="SSF54928">
    <property type="entry name" value="RNA-binding domain, RBD"/>
    <property type="match status" value="1"/>
</dbReference>
<dbReference type="InterPro" id="IPR006569">
    <property type="entry name" value="CID_dom"/>
</dbReference>
<dbReference type="InterPro" id="IPR035979">
    <property type="entry name" value="RBD_domain_sf"/>
</dbReference>
<dbReference type="PANTHER" id="PTHR23140">
    <property type="entry name" value="RNA PROCESSING PROTEIN LD23810P"/>
    <property type="match status" value="1"/>
</dbReference>
<name>A0AA38LV13_9TREE</name>
<evidence type="ECO:0000313" key="7">
    <source>
        <dbReference type="EMBL" id="KAI9636630.1"/>
    </source>
</evidence>
<dbReference type="Pfam" id="PF04818">
    <property type="entry name" value="CID"/>
    <property type="match status" value="1"/>
</dbReference>
<dbReference type="PROSITE" id="PS51391">
    <property type="entry name" value="CID"/>
    <property type="match status" value="1"/>
</dbReference>
<evidence type="ECO:0000313" key="8">
    <source>
        <dbReference type="Proteomes" id="UP001164286"/>
    </source>
</evidence>
<dbReference type="GO" id="GO:0006396">
    <property type="term" value="P:RNA processing"/>
    <property type="evidence" value="ECO:0007669"/>
    <property type="project" value="InterPro"/>
</dbReference>
<dbReference type="Proteomes" id="UP001164286">
    <property type="component" value="Unassembled WGS sequence"/>
</dbReference>
<evidence type="ECO:0000256" key="1">
    <source>
        <dbReference type="ARBA" id="ARBA00022884"/>
    </source>
</evidence>
<dbReference type="SUPFAM" id="SSF109905">
    <property type="entry name" value="Surp module (SWAP domain)"/>
    <property type="match status" value="1"/>
</dbReference>
<proteinExistence type="predicted"/>
<dbReference type="PROSITE" id="PS50102">
    <property type="entry name" value="RRM"/>
    <property type="match status" value="1"/>
</dbReference>
<dbReference type="GO" id="GO:0005634">
    <property type="term" value="C:nucleus"/>
    <property type="evidence" value="ECO:0007669"/>
    <property type="project" value="TreeGrafter"/>
</dbReference>
<feature type="compositionally biased region" description="Basic and acidic residues" evidence="3">
    <location>
        <begin position="42"/>
        <end position="58"/>
    </location>
</feature>